<proteinExistence type="predicted"/>
<dbReference type="OrthoDB" id="7999401at2"/>
<reference evidence="1 2" key="1">
    <citation type="submission" date="2019-06" db="EMBL/GenBank/DDBJ databases">
        <title>Genome of Methylobacterium sp. 17Sr1-39.</title>
        <authorList>
            <person name="Seo T."/>
        </authorList>
    </citation>
    <scope>NUCLEOTIDE SEQUENCE [LARGE SCALE GENOMIC DNA]</scope>
    <source>
        <strain evidence="1 2">17Sr1-39</strain>
    </source>
</reference>
<gene>
    <name evidence="1" type="ORF">FF100_36575</name>
</gene>
<protein>
    <submittedName>
        <fullName evidence="1">Uncharacterized protein</fullName>
    </submittedName>
</protein>
<sequence length="78" mass="8612">MTNTHRRLVDAMIAEIIEQEGMAQELAEFADLMEEDGHHATADTLRAMSRGRRVKGMELRGNLAALRATGRETAEGSD</sequence>
<name>A0A5C4L483_9HYPH</name>
<keyword evidence="2" id="KW-1185">Reference proteome</keyword>
<evidence type="ECO:0000313" key="2">
    <source>
        <dbReference type="Proteomes" id="UP000305267"/>
    </source>
</evidence>
<dbReference type="EMBL" id="VDDA01000080">
    <property type="protein sequence ID" value="TNC04484.1"/>
    <property type="molecule type" value="Genomic_DNA"/>
</dbReference>
<dbReference type="Proteomes" id="UP000305267">
    <property type="component" value="Unassembled WGS sequence"/>
</dbReference>
<organism evidence="1 2">
    <name type="scientific">Methylobacterium terricola</name>
    <dbReference type="NCBI Taxonomy" id="2583531"/>
    <lineage>
        <taxon>Bacteria</taxon>
        <taxon>Pseudomonadati</taxon>
        <taxon>Pseudomonadota</taxon>
        <taxon>Alphaproteobacteria</taxon>
        <taxon>Hyphomicrobiales</taxon>
        <taxon>Methylobacteriaceae</taxon>
        <taxon>Methylobacterium</taxon>
    </lineage>
</organism>
<accession>A0A5C4L483</accession>
<dbReference type="RefSeq" id="WP_139040903.1">
    <property type="nucleotide sequence ID" value="NZ_VDDA01000080.1"/>
</dbReference>
<dbReference type="AlphaFoldDB" id="A0A5C4L483"/>
<evidence type="ECO:0000313" key="1">
    <source>
        <dbReference type="EMBL" id="TNC04484.1"/>
    </source>
</evidence>
<comment type="caution">
    <text evidence="1">The sequence shown here is derived from an EMBL/GenBank/DDBJ whole genome shotgun (WGS) entry which is preliminary data.</text>
</comment>